<dbReference type="SFLD" id="SFLDG01386">
    <property type="entry name" value="main_SPASM_domain-containing"/>
    <property type="match status" value="1"/>
</dbReference>
<keyword evidence="8 12" id="KW-0342">GTP-binding</keyword>
<dbReference type="InterPro" id="IPR013483">
    <property type="entry name" value="MoaA"/>
</dbReference>
<dbReference type="InterPro" id="IPR013785">
    <property type="entry name" value="Aldolase_TIM"/>
</dbReference>
<feature type="binding site" evidence="12">
    <location>
        <position position="95"/>
    </location>
    <ligand>
        <name>GTP</name>
        <dbReference type="ChEBI" id="CHEBI:37565"/>
    </ligand>
</feature>
<feature type="binding site" evidence="12">
    <location>
        <position position="68"/>
    </location>
    <ligand>
        <name>S-adenosyl-L-methionine</name>
        <dbReference type="ChEBI" id="CHEBI:59789"/>
    </ligand>
</feature>
<dbReference type="InterPro" id="IPR040064">
    <property type="entry name" value="MoaA-like"/>
</dbReference>
<comment type="function">
    <text evidence="12">Catalyzes the cyclization of GTP to (8S)-3',8-cyclo-7,8-dihydroguanosine 5'-triphosphate.</text>
</comment>
<evidence type="ECO:0000256" key="9">
    <source>
        <dbReference type="ARBA" id="ARBA00023150"/>
    </source>
</evidence>
<dbReference type="Pfam" id="PF06463">
    <property type="entry name" value="Mob_synth_C"/>
    <property type="match status" value="1"/>
</dbReference>
<name>A0A1H9ZTQ8_9FIRM</name>
<dbReference type="Pfam" id="PF04055">
    <property type="entry name" value="Radical_SAM"/>
    <property type="match status" value="1"/>
</dbReference>
<dbReference type="SFLD" id="SFLDG01383">
    <property type="entry name" value="cyclic_pyranopterin_phosphate"/>
    <property type="match status" value="1"/>
</dbReference>
<dbReference type="Gene3D" id="3.20.20.70">
    <property type="entry name" value="Aldolase class I"/>
    <property type="match status" value="1"/>
</dbReference>
<evidence type="ECO:0000313" key="14">
    <source>
        <dbReference type="EMBL" id="SES85098.1"/>
    </source>
</evidence>
<keyword evidence="4 12" id="KW-0479">Metal-binding</keyword>
<feature type="binding site" evidence="12">
    <location>
        <position position="119"/>
    </location>
    <ligand>
        <name>S-adenosyl-L-methionine</name>
        <dbReference type="ChEBI" id="CHEBI:59789"/>
    </ligand>
</feature>
<dbReference type="GO" id="GO:0061798">
    <property type="term" value="F:GTP 3',8'-cyclase activity"/>
    <property type="evidence" value="ECO:0007669"/>
    <property type="project" value="UniProtKB-UniRule"/>
</dbReference>
<comment type="catalytic activity">
    <reaction evidence="11 12">
        <text>GTP + AH2 + S-adenosyl-L-methionine = (8S)-3',8-cyclo-7,8-dihydroguanosine 5'-triphosphate + 5'-deoxyadenosine + L-methionine + A + H(+)</text>
        <dbReference type="Rhea" id="RHEA:49576"/>
        <dbReference type="ChEBI" id="CHEBI:13193"/>
        <dbReference type="ChEBI" id="CHEBI:15378"/>
        <dbReference type="ChEBI" id="CHEBI:17319"/>
        <dbReference type="ChEBI" id="CHEBI:17499"/>
        <dbReference type="ChEBI" id="CHEBI:37565"/>
        <dbReference type="ChEBI" id="CHEBI:57844"/>
        <dbReference type="ChEBI" id="CHEBI:59789"/>
        <dbReference type="ChEBI" id="CHEBI:131766"/>
        <dbReference type="EC" id="4.1.99.22"/>
    </reaction>
</comment>
<feature type="binding site" evidence="12">
    <location>
        <begin position="259"/>
        <end position="261"/>
    </location>
    <ligand>
        <name>GTP</name>
        <dbReference type="ChEBI" id="CHEBI:37565"/>
    </ligand>
</feature>
<feature type="binding site" evidence="12">
    <location>
        <position position="257"/>
    </location>
    <ligand>
        <name>[4Fe-4S] cluster</name>
        <dbReference type="ChEBI" id="CHEBI:49883"/>
        <label>2</label>
        <note>4Fe-4S-substrate</note>
    </ligand>
</feature>
<dbReference type="GO" id="GO:0006777">
    <property type="term" value="P:Mo-molybdopterin cofactor biosynthetic process"/>
    <property type="evidence" value="ECO:0007669"/>
    <property type="project" value="UniProtKB-UniRule"/>
</dbReference>
<gene>
    <name evidence="12" type="primary">moaA</name>
    <name evidence="14" type="ORF">SAMN03080614_101314</name>
</gene>
<evidence type="ECO:0000313" key="15">
    <source>
        <dbReference type="Proteomes" id="UP000243819"/>
    </source>
</evidence>
<keyword evidence="10 12" id="KW-0456">Lyase</keyword>
<dbReference type="GO" id="GO:0046872">
    <property type="term" value="F:metal ion binding"/>
    <property type="evidence" value="ECO:0007669"/>
    <property type="project" value="UniProtKB-KW"/>
</dbReference>
<dbReference type="InterPro" id="IPR050105">
    <property type="entry name" value="MoCo_biosynth_MoaA/MoaC"/>
</dbReference>
<feature type="binding site" evidence="12">
    <location>
        <position position="254"/>
    </location>
    <ligand>
        <name>[4Fe-4S] cluster</name>
        <dbReference type="ChEBI" id="CHEBI:49883"/>
        <label>2</label>
        <note>4Fe-4S-substrate</note>
    </ligand>
</feature>
<evidence type="ECO:0000256" key="6">
    <source>
        <dbReference type="ARBA" id="ARBA00023004"/>
    </source>
</evidence>
<organism evidence="14 15">
    <name type="scientific">Anaerobranca gottschalkii DSM 13577</name>
    <dbReference type="NCBI Taxonomy" id="1120990"/>
    <lineage>
        <taxon>Bacteria</taxon>
        <taxon>Bacillati</taxon>
        <taxon>Bacillota</taxon>
        <taxon>Clostridia</taxon>
        <taxon>Eubacteriales</taxon>
        <taxon>Proteinivoracaceae</taxon>
        <taxon>Anaerobranca</taxon>
    </lineage>
</organism>
<dbReference type="GO" id="GO:0005525">
    <property type="term" value="F:GTP binding"/>
    <property type="evidence" value="ECO:0007669"/>
    <property type="project" value="UniProtKB-UniRule"/>
</dbReference>
<feature type="binding site" evidence="12">
    <location>
        <position position="271"/>
    </location>
    <ligand>
        <name>[4Fe-4S] cluster</name>
        <dbReference type="ChEBI" id="CHEBI:49883"/>
        <label>2</label>
        <note>4Fe-4S-substrate</note>
    </ligand>
</feature>
<feature type="binding site" evidence="12">
    <location>
        <position position="64"/>
    </location>
    <ligand>
        <name>GTP</name>
        <dbReference type="ChEBI" id="CHEBI:37565"/>
    </ligand>
</feature>
<feature type="binding site" evidence="12">
    <location>
        <position position="27"/>
    </location>
    <ligand>
        <name>S-adenosyl-L-methionine</name>
        <dbReference type="ChEBI" id="CHEBI:59789"/>
    </ligand>
</feature>
<dbReference type="Proteomes" id="UP000243819">
    <property type="component" value="Unassembled WGS sequence"/>
</dbReference>
<evidence type="ECO:0000256" key="12">
    <source>
        <dbReference type="HAMAP-Rule" id="MF_01225"/>
    </source>
</evidence>
<keyword evidence="15" id="KW-1185">Reference proteome</keyword>
<dbReference type="InterPro" id="IPR006638">
    <property type="entry name" value="Elp3/MiaA/NifB-like_rSAM"/>
</dbReference>
<feature type="binding site" evidence="12">
    <location>
        <position position="28"/>
    </location>
    <ligand>
        <name>[4Fe-4S] cluster</name>
        <dbReference type="ChEBI" id="CHEBI:49883"/>
        <label>1</label>
        <note>4Fe-4S-S-AdoMet</note>
    </ligand>
</feature>
<keyword evidence="6 12" id="KW-0408">Iron</keyword>
<keyword evidence="7 12" id="KW-0411">Iron-sulfur</keyword>
<comment type="similarity">
    <text evidence="12">Belongs to the radical SAM superfamily. MoaA family.</text>
</comment>
<evidence type="ECO:0000256" key="3">
    <source>
        <dbReference type="ARBA" id="ARBA00022691"/>
    </source>
</evidence>
<dbReference type="PROSITE" id="PS01305">
    <property type="entry name" value="MOAA_NIFB_PQQE"/>
    <property type="match status" value="1"/>
</dbReference>
<dbReference type="STRING" id="1120990.SAMN03080614_101314"/>
<dbReference type="GO" id="GO:0061799">
    <property type="term" value="F:cyclic pyranopterin monophosphate synthase activity"/>
    <property type="evidence" value="ECO:0007669"/>
    <property type="project" value="TreeGrafter"/>
</dbReference>
<dbReference type="SMART" id="SM00729">
    <property type="entry name" value="Elp3"/>
    <property type="match status" value="1"/>
</dbReference>
<comment type="cofactor">
    <cofactor evidence="12">
        <name>[4Fe-4S] cluster</name>
        <dbReference type="ChEBI" id="CHEBI:49883"/>
    </cofactor>
    <text evidence="12">Binds 2 [4Fe-4S] clusters. Binds 1 [4Fe-4S] cluster coordinated with 3 cysteines and an exchangeable S-adenosyl-L-methionine and 1 [4Fe-4S] cluster coordinated with 3 cysteines and the GTP-derived substrate.</text>
</comment>
<comment type="subunit">
    <text evidence="12">Monomer and homodimer.</text>
</comment>
<dbReference type="HAMAP" id="MF_01225_B">
    <property type="entry name" value="MoaA_B"/>
    <property type="match status" value="1"/>
</dbReference>
<evidence type="ECO:0000259" key="13">
    <source>
        <dbReference type="PROSITE" id="PS51918"/>
    </source>
</evidence>
<dbReference type="InterPro" id="IPR010505">
    <property type="entry name" value="MoaA_twitch"/>
</dbReference>
<keyword evidence="3 12" id="KW-0949">S-adenosyl-L-methionine</keyword>
<dbReference type="InterPro" id="IPR007197">
    <property type="entry name" value="rSAM"/>
</dbReference>
<evidence type="ECO:0000256" key="2">
    <source>
        <dbReference type="ARBA" id="ARBA00022485"/>
    </source>
</evidence>
<keyword evidence="5 12" id="KW-0547">Nucleotide-binding</keyword>
<dbReference type="SFLD" id="SFLDG01067">
    <property type="entry name" value="SPASM/twitch_domain_containing"/>
    <property type="match status" value="1"/>
</dbReference>
<dbReference type="PANTHER" id="PTHR22960:SF0">
    <property type="entry name" value="MOLYBDENUM COFACTOR BIOSYNTHESIS PROTEIN 1"/>
    <property type="match status" value="1"/>
</dbReference>
<dbReference type="RefSeq" id="WP_242945712.1">
    <property type="nucleotide sequence ID" value="NZ_FOIF01000013.1"/>
</dbReference>
<protein>
    <recommendedName>
        <fullName evidence="1 12">GTP 3',8-cyclase</fullName>
        <ecNumber evidence="1 12">4.1.99.22</ecNumber>
    </recommendedName>
    <alternativeName>
        <fullName evidence="12">Molybdenum cofactor biosynthesis protein A</fullName>
    </alternativeName>
</protein>
<keyword evidence="2 12" id="KW-0004">4Fe-4S</keyword>
<feature type="binding site" evidence="12">
    <location>
        <position position="156"/>
    </location>
    <ligand>
        <name>GTP</name>
        <dbReference type="ChEBI" id="CHEBI:37565"/>
    </ligand>
</feature>
<reference evidence="15" key="1">
    <citation type="submission" date="2016-10" db="EMBL/GenBank/DDBJ databases">
        <authorList>
            <person name="Varghese N."/>
            <person name="Submissions S."/>
        </authorList>
    </citation>
    <scope>NUCLEOTIDE SEQUENCE [LARGE SCALE GENOMIC DNA]</scope>
    <source>
        <strain evidence="15">DSM 13577</strain>
    </source>
</reference>
<feature type="binding site" evidence="12">
    <location>
        <position position="21"/>
    </location>
    <ligand>
        <name>[4Fe-4S] cluster</name>
        <dbReference type="ChEBI" id="CHEBI:49883"/>
        <label>1</label>
        <note>4Fe-4S-S-AdoMet</note>
    </ligand>
</feature>
<dbReference type="PROSITE" id="PS51918">
    <property type="entry name" value="RADICAL_SAM"/>
    <property type="match status" value="1"/>
</dbReference>
<dbReference type="NCBIfam" id="NF001199">
    <property type="entry name" value="PRK00164.2-1"/>
    <property type="match status" value="1"/>
</dbReference>
<dbReference type="AlphaFoldDB" id="A0A1H9ZTQ8"/>
<dbReference type="EMBL" id="FOIF01000013">
    <property type="protein sequence ID" value="SES85098.1"/>
    <property type="molecule type" value="Genomic_DNA"/>
</dbReference>
<evidence type="ECO:0000256" key="8">
    <source>
        <dbReference type="ARBA" id="ARBA00023134"/>
    </source>
</evidence>
<dbReference type="InterPro" id="IPR000385">
    <property type="entry name" value="MoaA_NifB_PqqE_Fe-S-bd_CS"/>
</dbReference>
<accession>A0A1H9ZTQ8</accession>
<dbReference type="GO" id="GO:0051539">
    <property type="term" value="F:4 iron, 4 sulfur cluster binding"/>
    <property type="evidence" value="ECO:0007669"/>
    <property type="project" value="UniProtKB-UniRule"/>
</dbReference>
<feature type="binding site" evidence="12">
    <location>
        <position position="190"/>
    </location>
    <ligand>
        <name>S-adenosyl-L-methionine</name>
        <dbReference type="ChEBI" id="CHEBI:59789"/>
    </ligand>
</feature>
<dbReference type="GO" id="GO:1904047">
    <property type="term" value="F:S-adenosyl-L-methionine binding"/>
    <property type="evidence" value="ECO:0007669"/>
    <property type="project" value="UniProtKB-UniRule"/>
</dbReference>
<keyword evidence="9 12" id="KW-0501">Molybdenum cofactor biosynthesis</keyword>
<comment type="pathway">
    <text evidence="12">Cofactor biosynthesis; molybdopterin biosynthesis.</text>
</comment>
<dbReference type="InterPro" id="IPR058240">
    <property type="entry name" value="rSAM_sf"/>
</dbReference>
<feature type="domain" description="Radical SAM core" evidence="13">
    <location>
        <begin position="5"/>
        <end position="226"/>
    </location>
</feature>
<dbReference type="SUPFAM" id="SSF102114">
    <property type="entry name" value="Radical SAM enzymes"/>
    <property type="match status" value="1"/>
</dbReference>
<evidence type="ECO:0000256" key="11">
    <source>
        <dbReference type="ARBA" id="ARBA00048697"/>
    </source>
</evidence>
<proteinExistence type="inferred from homology"/>
<dbReference type="EC" id="4.1.99.22" evidence="1 12"/>
<dbReference type="PANTHER" id="PTHR22960">
    <property type="entry name" value="MOLYBDOPTERIN COFACTOR SYNTHESIS PROTEIN A"/>
    <property type="match status" value="1"/>
</dbReference>
<dbReference type="SFLD" id="SFLDS00029">
    <property type="entry name" value="Radical_SAM"/>
    <property type="match status" value="1"/>
</dbReference>
<evidence type="ECO:0000256" key="1">
    <source>
        <dbReference type="ARBA" id="ARBA00012167"/>
    </source>
</evidence>
<feature type="binding site" evidence="12">
    <location>
        <position position="14"/>
    </location>
    <ligand>
        <name>GTP</name>
        <dbReference type="ChEBI" id="CHEBI:37565"/>
    </ligand>
</feature>
<evidence type="ECO:0000256" key="7">
    <source>
        <dbReference type="ARBA" id="ARBA00023014"/>
    </source>
</evidence>
<evidence type="ECO:0000256" key="10">
    <source>
        <dbReference type="ARBA" id="ARBA00023239"/>
    </source>
</evidence>
<dbReference type="CDD" id="cd21117">
    <property type="entry name" value="Twitch_MoaA"/>
    <property type="match status" value="1"/>
</dbReference>
<dbReference type="CDD" id="cd01335">
    <property type="entry name" value="Radical_SAM"/>
    <property type="match status" value="1"/>
</dbReference>
<feature type="binding site" evidence="12">
    <location>
        <position position="25"/>
    </location>
    <ligand>
        <name>[4Fe-4S] cluster</name>
        <dbReference type="ChEBI" id="CHEBI:49883"/>
        <label>1</label>
        <note>4Fe-4S-S-AdoMet</note>
    </ligand>
</feature>
<dbReference type="UniPathway" id="UPA00344"/>
<dbReference type="NCBIfam" id="TIGR02666">
    <property type="entry name" value="moaA"/>
    <property type="match status" value="1"/>
</dbReference>
<evidence type="ECO:0000256" key="4">
    <source>
        <dbReference type="ARBA" id="ARBA00022723"/>
    </source>
</evidence>
<sequence length="323" mass="36411">MLKDNFGRKINYLRISLIDRCNLRCKYCMPPNGVDLYGHDKILTYEELLLIIKASAQLGINSIRLTGGEPLIRRGLIPFIKTVSNIDGIEDIAITTNGVLLEGMADDLKRAGVKRVNISLDTLKRDKFQKITGKDDFDKVFRAINKSIQVGFNPVKINVVLLKGFNEDEILDFVKLTKDKPLHVRFIEIMPLGESKNSWTAGYIPWTDALELVKREFEVRESFGPKGSGPAKYYTIPDFIGTFGFITPVGEHFCGQCNRIRLTSDGFLKTCLFGNNEVNLKELSKTGDIEKIKKAIVKGINEKPEKHQISNHEVSRFMSQIGG</sequence>
<evidence type="ECO:0000256" key="5">
    <source>
        <dbReference type="ARBA" id="ARBA00022741"/>
    </source>
</evidence>